<dbReference type="InterPro" id="IPR036390">
    <property type="entry name" value="WH_DNA-bd_sf"/>
</dbReference>
<organism evidence="5 6">
    <name type="scientific">Jiangella aurantiaca</name>
    <dbReference type="NCBI Taxonomy" id="2530373"/>
    <lineage>
        <taxon>Bacteria</taxon>
        <taxon>Bacillati</taxon>
        <taxon>Actinomycetota</taxon>
        <taxon>Actinomycetes</taxon>
        <taxon>Jiangellales</taxon>
        <taxon>Jiangellaceae</taxon>
        <taxon>Jiangella</taxon>
    </lineage>
</organism>
<dbReference type="SMART" id="SM00345">
    <property type="entry name" value="HTH_GNTR"/>
    <property type="match status" value="1"/>
</dbReference>
<dbReference type="Proteomes" id="UP000295217">
    <property type="component" value="Unassembled WGS sequence"/>
</dbReference>
<feature type="domain" description="HTH gntR-type" evidence="4">
    <location>
        <begin position="46"/>
        <end position="114"/>
    </location>
</feature>
<dbReference type="SUPFAM" id="SSF46785">
    <property type="entry name" value="Winged helix' DNA-binding domain"/>
    <property type="match status" value="1"/>
</dbReference>
<dbReference type="CDD" id="cd07377">
    <property type="entry name" value="WHTH_GntR"/>
    <property type="match status" value="1"/>
</dbReference>
<gene>
    <name evidence="5" type="ORF">E1262_05700</name>
</gene>
<dbReference type="InterPro" id="IPR036388">
    <property type="entry name" value="WH-like_DNA-bd_sf"/>
</dbReference>
<keyword evidence="2" id="KW-0238">DNA-binding</keyword>
<dbReference type="Pfam" id="PF00392">
    <property type="entry name" value="GntR"/>
    <property type="match status" value="1"/>
</dbReference>
<dbReference type="InterPro" id="IPR011711">
    <property type="entry name" value="GntR_C"/>
</dbReference>
<dbReference type="PANTHER" id="PTHR43537">
    <property type="entry name" value="TRANSCRIPTIONAL REGULATOR, GNTR FAMILY"/>
    <property type="match status" value="1"/>
</dbReference>
<proteinExistence type="predicted"/>
<evidence type="ECO:0000313" key="5">
    <source>
        <dbReference type="EMBL" id="TDD71633.1"/>
    </source>
</evidence>
<dbReference type="PANTHER" id="PTHR43537:SF44">
    <property type="entry name" value="GNTR FAMILY REGULATORY PROTEIN"/>
    <property type="match status" value="1"/>
</dbReference>
<dbReference type="InterPro" id="IPR000524">
    <property type="entry name" value="Tscrpt_reg_HTH_GntR"/>
</dbReference>
<dbReference type="Pfam" id="PF07729">
    <property type="entry name" value="FCD"/>
    <property type="match status" value="1"/>
</dbReference>
<protein>
    <submittedName>
        <fullName evidence="5">FadR family transcriptional regulator</fullName>
    </submittedName>
</protein>
<dbReference type="PROSITE" id="PS50949">
    <property type="entry name" value="HTH_GNTR"/>
    <property type="match status" value="1"/>
</dbReference>
<dbReference type="EMBL" id="SMLB01000005">
    <property type="protein sequence ID" value="TDD71633.1"/>
    <property type="molecule type" value="Genomic_DNA"/>
</dbReference>
<evidence type="ECO:0000256" key="3">
    <source>
        <dbReference type="ARBA" id="ARBA00023163"/>
    </source>
</evidence>
<keyword evidence="1" id="KW-0805">Transcription regulation</keyword>
<keyword evidence="6" id="KW-1185">Reference proteome</keyword>
<dbReference type="Gene3D" id="1.20.120.530">
    <property type="entry name" value="GntR ligand-binding domain-like"/>
    <property type="match status" value="1"/>
</dbReference>
<dbReference type="OrthoDB" id="4535513at2"/>
<evidence type="ECO:0000313" key="6">
    <source>
        <dbReference type="Proteomes" id="UP000295217"/>
    </source>
</evidence>
<dbReference type="SMART" id="SM00895">
    <property type="entry name" value="FCD"/>
    <property type="match status" value="1"/>
</dbReference>
<dbReference type="SUPFAM" id="SSF48008">
    <property type="entry name" value="GntR ligand-binding domain-like"/>
    <property type="match status" value="1"/>
</dbReference>
<evidence type="ECO:0000259" key="4">
    <source>
        <dbReference type="PROSITE" id="PS50949"/>
    </source>
</evidence>
<evidence type="ECO:0000256" key="2">
    <source>
        <dbReference type="ARBA" id="ARBA00023125"/>
    </source>
</evidence>
<name>A0A4R5AG97_9ACTN</name>
<dbReference type="GO" id="GO:0003700">
    <property type="term" value="F:DNA-binding transcription factor activity"/>
    <property type="evidence" value="ECO:0007669"/>
    <property type="project" value="InterPro"/>
</dbReference>
<accession>A0A4R5AG97</accession>
<dbReference type="Gene3D" id="1.10.10.10">
    <property type="entry name" value="Winged helix-like DNA-binding domain superfamily/Winged helix DNA-binding domain"/>
    <property type="match status" value="1"/>
</dbReference>
<sequence length="289" mass="30891">MATVGVALRAAARKSRPPLGCSSDICHSNCVADAATNSQDGEGRAEPLTDRAVRHLEDLIFAGQVQPGSALPSEAELASALGISRLTVREAVRNLSARGLLEVRQGRRPTVAFPNAAPVSGFFTAALRRDPRALLDLLEVRMAIEVHAAQLAATQASRTDLTALELSLESMYRAEGEEALNLADVRFHAAVAAASGNQMLSFLVEGMEEPLHSSRLESLRGYLVRGKPIDALLAEHRAVFDAISSRDPDAAAAAMRSHLVHTRHDLRTAISRPIDLTTPNTNSTGRELA</sequence>
<keyword evidence="3" id="KW-0804">Transcription</keyword>
<dbReference type="AlphaFoldDB" id="A0A4R5AG97"/>
<dbReference type="InterPro" id="IPR008920">
    <property type="entry name" value="TF_FadR/GntR_C"/>
</dbReference>
<dbReference type="PRINTS" id="PR00035">
    <property type="entry name" value="HTHGNTR"/>
</dbReference>
<evidence type="ECO:0000256" key="1">
    <source>
        <dbReference type="ARBA" id="ARBA00023015"/>
    </source>
</evidence>
<dbReference type="GO" id="GO:0003677">
    <property type="term" value="F:DNA binding"/>
    <property type="evidence" value="ECO:0007669"/>
    <property type="project" value="UniProtKB-KW"/>
</dbReference>
<comment type="caution">
    <text evidence="5">The sequence shown here is derived from an EMBL/GenBank/DDBJ whole genome shotgun (WGS) entry which is preliminary data.</text>
</comment>
<reference evidence="5 6" key="1">
    <citation type="submission" date="2019-02" db="EMBL/GenBank/DDBJ databases">
        <title>Draft genome sequences of novel Actinobacteria.</title>
        <authorList>
            <person name="Sahin N."/>
            <person name="Ay H."/>
            <person name="Saygin H."/>
        </authorList>
    </citation>
    <scope>NUCLEOTIDE SEQUENCE [LARGE SCALE GENOMIC DNA]</scope>
    <source>
        <strain evidence="5 6">8K307</strain>
    </source>
</reference>